<dbReference type="RefSeq" id="WP_117229909.1">
    <property type="nucleotide sequence ID" value="NZ_CP061725.1"/>
</dbReference>
<organism evidence="6 7">
    <name type="scientific">Micromonospora craniellae</name>
    <dbReference type="NCBI Taxonomy" id="2294034"/>
    <lineage>
        <taxon>Bacteria</taxon>
        <taxon>Bacillati</taxon>
        <taxon>Actinomycetota</taxon>
        <taxon>Actinomycetes</taxon>
        <taxon>Micromonosporales</taxon>
        <taxon>Micromonosporaceae</taxon>
        <taxon>Micromonospora</taxon>
    </lineage>
</organism>
<feature type="active site" evidence="1">
    <location>
        <position position="4963"/>
    </location>
</feature>
<keyword evidence="1" id="KW-0788">Thiol protease</keyword>
<evidence type="ECO:0000256" key="1">
    <source>
        <dbReference type="PROSITE-ProRule" id="PRU00239"/>
    </source>
</evidence>
<evidence type="ECO:0000313" key="7">
    <source>
        <dbReference type="Proteomes" id="UP000262621"/>
    </source>
</evidence>
<sequence>MGVPNPRNSLGEYAWVWDAICWVSAGEAWPSGDEDQMRELADAWQEMADAIGEALGAADPAVMKILQAWGGGAGEAFGGLWNQVAVDPNNGLPLMQEVAAAFAAGTDQAALEIEYAKLTVLIAVFITVIAVFVALLMAWLGGVSATAIPGILAAGRQAVTIAFRRLLAQIGRHLLTRAGMQAALRTAGTRLGQIVSTQGFRQGMTQLGLELVQEIGEELIIDVGAQAYQMHTGERQQWDGNRTLTAGVGGAIGGVLGTGMNFAGRRMAPHMPFSFRPSQLSFPGSGVVRWGTTSIASGLQNAVVSPAASVLANGMVNGQWAMPGADAFIGGFTSGAGRTGLTMIGSSLGNVGANVTNWGLGRPGADFNPGAGLPADGINPSLNVGNTNGLGNVGGVNGGAGTGSAGAGSTSSGATGGANGGSSTGATSGSGSGTTGSTSTDTSGAASGATGNTSADSGATVTGGADGALNVPGDGNIDTTPVDTVPDSGSGSISLAPPTADAAVTSPADTSAVPSADGATTGAPATTDSVTGTPAGVVAEGPATAPAGDIAATSPPASDTTTQRVPDGQVAPTPDSVGTDRLGSGSTDQASGGPVTAPGPEAGTTTLGDGTAGPARSVTETPTTDGFTDTSSVDVRADPTVADTPPAVLPGNSVTAPPVAQTPGNVAPTVPSAANSAPPVGPTVSTGPQVVAGPNTAPPANTAPPTTGANNAATTTAPSTTNPTAQPAANRTPPVGPTVNPAAANSAGSVSLSPSTGPTSTSPNQPATGPQQSAPHQQATPAQGVPAQQDTTSRPDNRPAPGRTDAGVPAAPTVPTQTAGSDPAATTVDTSGPTAPDTAGDPAMGRTDQVSQTDGPVVVPVPASTGSTVNSGRVGPVGPGTDTGQVNPDTLRRSDSPTGRSTHSWQLDPTSVDGDPAGPDAQRSLVEASRTLAETVRRAIKSAVVSKSKQPGMAGALLMPGGVITTHTSMTADRSTSPPTQPAVHPLAQAALDRIAAQLGKGKGGGHGKCAEVALVSDQLYQIEQQWRDAGKPGAFEQYALTALDGAKIVTHQVKSAWVDGVPYELGHYRPPCRSCAHFLPQFNVEPLTDSKRSVDTYQPPVPGLVGNGRPLSETRPYGRPEGLVAPQQADQDALADAVPREQVTGRPTPYPDPRLGVWAGLLNDGGPTVPGRSTNCADVGLSVLSTWYGRPEVAALTEPSAEAELGSTARQEQALQARFSHQGSGNTALEAVAARLLEAGPGSAALVAANLSDSNERGHTWNAVNHEGTIIWLDGQNATLSDGGPLYADTAGDVWAIVLDAEGDPVLPAQTDGTTSAVLPPDSTASDDGPRIEQSIDPASVVDPRFTDPNAAIWPDMQGWPMPDTRQYGPEQLAPLEDPRYQDDVADSLWTPEGYAVFADPSTHPYGRLINDGGPDQQGRSNNCVDSTLAALASFFGDPQVSHPRWPDRLDDGSIETELGELGGADRIASWIGGDWVGDRANDSMPGTPAERADAVADRYAQLYQSVRDAGPGAAAVVVVDWVRFGEDAAPRLDADGHTQAAAQHAFLLVYPESADGPVWWDPLYASTITDPLPGDYVGLTHNLWSMEVHPGYADEQGGSPAVDDSAARDGQPGGGLPVRVRLGGPGDALPTAAGAGPTVGAGGLHHRPDGGGDRASQPAATAGHEAVHGGPPGGPDHRPPGLADSGPDGLSDPGAPTPDETSSALPDTDLRLSETRRIGPGELAPLEQPGYQSNVEQSLRTPEGYALFADPSTHAYGRLINDGGPDQPGRANNCLDSSLAALSSFYGDPQVSLPRWPDVRADGSIETLAGEASGLDRAEAWLGADWSGGSAELPTTPTENAAAVAEQYAQLHQWVAEAGPGTAVLVVVEWHRTDPSTGEVVLDEGHVQAGDSHSLVVVHPEGADGPVWWDPQRGMTWPQPPAAYMAQTYALWAMVPSVEGGPGDTGRGAGTDQTPAGHAERDRTASVRVRLAGEGATVATGTGPGPAIGPRELHSRSDWSGHGTDESAGAIVDHGVHAGPPGGPDHRPPGLADSDGLTDAGPAPSLPDSRRYGPGELAPLEDPRFQDVLAASLATPEGYAAFADPSTHPYGQLVNDGGPEQPGRANNCLDASLAALASFHGDPQVSVPRWADRADDGTIDRVSGERGGLVRAEAWIGGDWIGGPGNLPTDLSARTEAVADQYADLYRQVAEAGPGTSALVVADWLYVDAAGQPVLDANGQLEIDGAHAFVIVFPVGADAPVWWDPQSGSTSADMPAADIRETHALWAMMVPDGEGRVDRGRGADPDQPAFGDPESDRAPGVRVRLAGPGETLGAGTGLGDARGPGELHHRPLGSDHRSSQPAAPAGHAGVRPGATRGTDQGPAGVARGGTDSLTGPADRAEVGDARAYGGRAGPVITASALPGTDFHGQGRAEPDPDAVLDRARAVAGQVASHAGVSEVQARPDGTYQVTRADGSTFAMRLASGPVADGAVATGRFGSDGVAVVTLSDRAADRVVERGLAHEVAELSALGRPVDTGTPTVVPLSPADLAELRTAAHQVAAADRWSLGAARRELAAVIDRLGLRDGMLGAEQRLTGVPDATRTALTEVYPDWYTDRKCRSMDRLPAAPTSDPRPTGLPRLRTYVITHFSTNSVLTALAVKLTLDLGRPELALMLGVGGAIGAVATGPAKWLAKRAGLAAEDRRARHDKRQEVRDAVDSEVTTGREVAGRADDVGAPIRVADSATSRLEGQVEALGQRLDAGERRRRLIGRPRRFGPPDPGPSAGIAPAPTTSKSGDPSTTAASPDPVGLTPHEQGRLAELRTLAAQRAAGSIYARPRATREIRALLDALGLRHGTPGVEQRRDLLPDDLRSLADRFGGSRVAAVRERAAMVVDGRAAEGERPGKVSPWWMGTVENTPSALAAGSIALVGALIGQLRLGWFAITAGLTATAGGAVVDPIMARREAAAKDARDTWDKGTPAIPADAQLKQLTEAVAGPVDLVTDRVADVTRRAADLEQRVADLDRRLAESHRRHGAADSFRRLLFGDPAWAGLATPDATSSVRPGDPAGGTTTADPSNSTRDPADAEALRQLTELAARLDAAHGLARIPHARHLRALLNELGLRDGTPGAEQRREHLPAELRPVADRHARRLLADRMARIFGGRPADATDSDARPSNVPKAGVYAVEQTPGPLVQAATTVGLAGVVQVAAGAGPLNMAAGGVLGSVRDLALKRMETSVKDARRKWDLDHPNPVGDSSAGVERLAAPAKAVVTDAARRLRVAVANLDRVASSVDRLAARRSAIGSPAPTPSPSRDGDTTAAEGSDVLSRADSWELRVAMRHVENADAMSLKPALRELYAVIDRLGLREGMIGRADRMAQLSPEALQVVVDNGGDRASRSVRLRTLRAEQRSSNNERPPGVPRLRTYLHASFATTGLAGAGGTAIAFALSSPLAPIIPVAALVAAPVIGTAKWYAKRASLAADDVRTRFDERSDARSAADKVDQVVDRLQEPVKELEQATADLEARLDVVESAADRLTERLAGAHQRNGVLGRLFNVFTRSTDPTGTHPTGTHPTGTDPPGTDPPGTDPTGTDPTGTHPPGTDPPGSRPDAGTDPDSGRITAAAVPNSGFHGLGRPTANPTAVLDLARAALPRIAPYAQVDAVVQVGPDLFEIHAAGQYPLTVRLTSGPLTDAVVAQSTRNPDGTFTVTVSDRAASRTVARALAHEVAELVALHESGRAFVGPLDPGNVDGRIDPAGLTAHDQGRMAEIRLLAAVYGTGDPANRLAVRAEIDALTSHLGLRVGDPDVRARWALLPRDVLAHLMQLSVPALGPDAVSAVLAGAPTLTEVEQVRMIDYRVRLAPDSQVPQQAELDARLRELAAEAEHTQSGMPRMPAFAGQIVGLPQAQLDRIRAVDTRLAERLAVEGVYVDATGRYDLRPYMVDGVPAIDLGAARPAFDLTTEEGRRAQLHEDRQRSGAALRGLHGDRAATLLADHDFLYQGTARWMGLVPDVLTDALRSITPVPRGTVAAAETAPAQGPSGDVAVTADRVTLPAEKGGSGGPVFQPNPDGSVDVLLHETGGPGSTVTPTGRGLRVTVFPDVPVHASSNGRSAYADQSTVGTSWASLLEKAIAAVDRTWTPQRHDQWQQQWSARPGVDATQAAPLGYARLGGGSTRHVQAELLSQLTGMPTGVGRLDPTPGREATAEARLAELLAAGSPVITGTRPAKSYESYPDGKPPHGLYAGHAYEVVSVADGEVRLRNPWNRSHPSPMPIRDFLNLMSPTYAHVELARSTVAALPDSEFHGHGRPAADPTAVLDRARLVLPTLAEPIGATQVTAVGPGVFEIRADGLDPLPVRVTTGELATGTVAQTTRNLDGTFTLTVSDRAADSVVDRALAHETAELLARHETGDAQVGLFDQDAADGPIDPAGLTASDRGRLAELRLMSAWYAQAEPAARVALRAEIDTLVEHLGLRWGTPDAGARLAVLPGDVWHHVMTLSLPAMTPETVNDVLAYQPDPTLVERYRAIDYRDHLAPGFRPPPEAAELTAKLRELAVHGEQSQSSMPRMPALAGQLIGLPPSLLEQIRQVDPRLADRVAAEGVYVDLTGRFDLRPYALDGAPEFTLIASAPAYDLSTPAGRQALLAEDRVRIDAAFRAAYGTNPAAMAVLTTHAFHYQTDARRMALVPNALTEALRSMMPPEPVAEVESTPTVTTGEVTVVADRVTLPDPVPRRPVEYGRPMDARTGQPVPVFDGPPRREQVRQGMLGDCGILASIAGVAGHRPDALAQLFRTNPDGTVDVLLHESTLLGEAMVPTGRLLRITVHPDVPLQSVAAGSTAYADQSLNGSSWASLLEKALAAVDRTWSAEQRQQWQSNWLLWHSPNDPHQAVPTGYARLNVGSTPDMQAQLLAQLTGAPSRASTFDARPGQEAAVAARLGELLAAGSPIITGTLPKRDYPTEIRHQLPFGLVPGHAYEVVAVADGRVSLRNPWNFDHPAAMSIRDFLQLMSTSYAHLDIAPAVAPRPAEAAPGPLVTDAAAARLETPGPAPKVPAQRESERSHRHSLGRTFLEEHPTAVGYFALLGADGTVNGLLVVVSSEHGQRTAHWNADGGQPGVGGSMPVSREVAEQIAQVVLGFRLPEESVLHDMVNG</sequence>
<feature type="compositionally biased region" description="Polar residues" evidence="3">
    <location>
        <begin position="764"/>
        <end position="794"/>
    </location>
</feature>
<feature type="compositionally biased region" description="Basic and acidic residues" evidence="3">
    <location>
        <begin position="2275"/>
        <end position="2286"/>
    </location>
</feature>
<feature type="compositionally biased region" description="Basic and acidic residues" evidence="3">
    <location>
        <begin position="2325"/>
        <end position="2340"/>
    </location>
</feature>
<feature type="region of interest" description="Disordered" evidence="3">
    <location>
        <begin position="4703"/>
        <end position="4730"/>
    </location>
</feature>
<dbReference type="Proteomes" id="UP000262621">
    <property type="component" value="Unassembled WGS sequence"/>
</dbReference>
<keyword evidence="4" id="KW-0472">Membrane</keyword>
<proteinExistence type="predicted"/>
<feature type="compositionally biased region" description="Low complexity" evidence="3">
    <location>
        <begin position="3539"/>
        <end position="3557"/>
    </location>
</feature>
<gene>
    <name evidence="6" type="ORF">D0Q02_21925</name>
</gene>
<feature type="region of interest" description="Disordered" evidence="3">
    <location>
        <begin position="2734"/>
        <end position="2793"/>
    </location>
</feature>
<feature type="region of interest" description="Disordered" evidence="3">
    <location>
        <begin position="3034"/>
        <end position="3064"/>
    </location>
</feature>
<dbReference type="GO" id="GO:0004198">
    <property type="term" value="F:calcium-dependent cysteine-type endopeptidase activity"/>
    <property type="evidence" value="ECO:0007669"/>
    <property type="project" value="InterPro"/>
</dbReference>
<feature type="transmembrane region" description="Helical" evidence="4">
    <location>
        <begin position="118"/>
        <end position="140"/>
    </location>
</feature>
<reference evidence="6 7" key="1">
    <citation type="submission" date="2018-08" db="EMBL/GenBank/DDBJ databases">
        <title>Verrucosispora craniellae sp. nov., isolated from a marine sponge in the South China Sea.</title>
        <authorList>
            <person name="Li L."/>
            <person name="Lin H.W."/>
        </authorList>
    </citation>
    <scope>NUCLEOTIDE SEQUENCE [LARGE SCALE GENOMIC DNA]</scope>
    <source>
        <strain evidence="6 7">LHW63014</strain>
    </source>
</reference>
<evidence type="ECO:0000313" key="6">
    <source>
        <dbReference type="EMBL" id="RFS44457.1"/>
    </source>
</evidence>
<feature type="compositionally biased region" description="Low complexity" evidence="3">
    <location>
        <begin position="1124"/>
        <end position="1138"/>
    </location>
</feature>
<evidence type="ECO:0000256" key="3">
    <source>
        <dbReference type="SAM" id="MobiDB-lite"/>
    </source>
</evidence>
<feature type="region of interest" description="Disordered" evidence="3">
    <location>
        <begin position="3278"/>
        <end position="3303"/>
    </location>
</feature>
<evidence type="ECO:0000256" key="2">
    <source>
        <dbReference type="SAM" id="Coils"/>
    </source>
</evidence>
<feature type="region of interest" description="Disordered" evidence="3">
    <location>
        <begin position="1593"/>
        <end position="1714"/>
    </location>
</feature>
<feature type="compositionally biased region" description="Low complexity" evidence="3">
    <location>
        <begin position="551"/>
        <end position="562"/>
    </location>
</feature>
<feature type="compositionally biased region" description="Gly residues" evidence="3">
    <location>
        <begin position="2312"/>
        <end position="2324"/>
    </location>
</feature>
<keyword evidence="1" id="KW-0378">Hydrolase</keyword>
<feature type="compositionally biased region" description="Low complexity" evidence="3">
    <location>
        <begin position="1619"/>
        <end position="1638"/>
    </location>
</feature>
<dbReference type="InterPro" id="IPR025968">
    <property type="entry name" value="YwqJ_deaminase"/>
</dbReference>
<feature type="compositionally biased region" description="Gly residues" evidence="3">
    <location>
        <begin position="414"/>
        <end position="434"/>
    </location>
</feature>
<feature type="compositionally biased region" description="Low complexity" evidence="3">
    <location>
        <begin position="602"/>
        <end position="630"/>
    </location>
</feature>
<comment type="caution">
    <text evidence="1">Lacks conserved residue(s) required for the propagation of feature annotation.</text>
</comment>
<feature type="compositionally biased region" description="Basic and acidic residues" evidence="3">
    <location>
        <begin position="1993"/>
        <end position="2007"/>
    </location>
</feature>
<dbReference type="InterPro" id="IPR001300">
    <property type="entry name" value="Peptidase_C2_calpain_cat"/>
</dbReference>
<feature type="compositionally biased region" description="Low complexity" evidence="3">
    <location>
        <begin position="3565"/>
        <end position="3577"/>
    </location>
</feature>
<comment type="caution">
    <text evidence="6">The sequence shown here is derived from an EMBL/GenBank/DDBJ whole genome shotgun (WGS) entry which is preliminary data.</text>
</comment>
<feature type="compositionally biased region" description="Low complexity" evidence="3">
    <location>
        <begin position="749"/>
        <end position="763"/>
    </location>
</feature>
<feature type="domain" description="Calpain catalytic" evidence="5">
    <location>
        <begin position="4067"/>
        <end position="4243"/>
    </location>
</feature>
<feature type="compositionally biased region" description="Low complexity" evidence="3">
    <location>
        <begin position="514"/>
        <end position="529"/>
    </location>
</feature>
<dbReference type="Pfam" id="PF25547">
    <property type="entry name" value="WXG100_2"/>
    <property type="match status" value="1"/>
</dbReference>
<feature type="compositionally biased region" description="Polar residues" evidence="3">
    <location>
        <begin position="477"/>
        <end position="493"/>
    </location>
</feature>
<dbReference type="SUPFAM" id="SSF54001">
    <property type="entry name" value="Cysteine proteinases"/>
    <property type="match status" value="2"/>
</dbReference>
<dbReference type="InterPro" id="IPR028908">
    <property type="entry name" value="Tox-PL_dom"/>
</dbReference>
<feature type="region of interest" description="Disordered" evidence="3">
    <location>
        <begin position="1312"/>
        <end position="1332"/>
    </location>
</feature>
<dbReference type="OrthoDB" id="4554584at2"/>
<feature type="active site" evidence="1">
    <location>
        <position position="4744"/>
    </location>
</feature>
<dbReference type="InterPro" id="IPR057746">
    <property type="entry name" value="CpnT-like_N"/>
</dbReference>
<keyword evidence="4" id="KW-0812">Transmembrane</keyword>
<dbReference type="GO" id="GO:0006508">
    <property type="term" value="P:proteolysis"/>
    <property type="evidence" value="ECO:0007669"/>
    <property type="project" value="UniProtKB-KW"/>
</dbReference>
<feature type="compositionally biased region" description="Low complexity" evidence="3">
    <location>
        <begin position="692"/>
        <end position="733"/>
    </location>
</feature>
<feature type="domain" description="Calpain catalytic" evidence="5">
    <location>
        <begin position="4710"/>
        <end position="4965"/>
    </location>
</feature>
<feature type="compositionally biased region" description="Polar residues" evidence="3">
    <location>
        <begin position="2770"/>
        <end position="2783"/>
    </location>
</feature>
<protein>
    <recommendedName>
        <fullName evidence="5">Calpain catalytic domain-containing protein</fullName>
    </recommendedName>
</protein>
<keyword evidence="4" id="KW-1133">Transmembrane helix</keyword>
<dbReference type="InterPro" id="IPR038765">
    <property type="entry name" value="Papain-like_cys_pep_sf"/>
</dbReference>
<feature type="compositionally biased region" description="Polar residues" evidence="3">
    <location>
        <begin position="3049"/>
        <end position="3060"/>
    </location>
</feature>
<feature type="coiled-coil region" evidence="2">
    <location>
        <begin position="3483"/>
        <end position="3524"/>
    </location>
</feature>
<keyword evidence="1" id="KW-0645">Protease</keyword>
<dbReference type="PROSITE" id="PS50203">
    <property type="entry name" value="CALPAIN_CAT"/>
    <property type="match status" value="2"/>
</dbReference>
<feature type="compositionally biased region" description="Polar residues" evidence="3">
    <location>
        <begin position="896"/>
        <end position="909"/>
    </location>
</feature>
<name>A0A372FUJ2_9ACTN</name>
<feature type="region of interest" description="Disordered" evidence="3">
    <location>
        <begin position="402"/>
        <end position="921"/>
    </location>
</feature>
<feature type="active site" evidence="1">
    <location>
        <position position="4947"/>
    </location>
</feature>
<feature type="region of interest" description="Disordered" evidence="3">
    <location>
        <begin position="3536"/>
        <end position="3613"/>
    </location>
</feature>
<keyword evidence="7" id="KW-1185">Reference proteome</keyword>
<keyword evidence="2" id="KW-0175">Coiled coil</keyword>
<feature type="region of interest" description="Disordered" evidence="3">
    <location>
        <begin position="2275"/>
        <end position="2380"/>
    </location>
</feature>
<feature type="compositionally biased region" description="Low complexity" evidence="3">
    <location>
        <begin position="435"/>
        <end position="460"/>
    </location>
</feature>
<feature type="compositionally biased region" description="Basic and acidic residues" evidence="3">
    <location>
        <begin position="2680"/>
        <end position="2697"/>
    </location>
</feature>
<feature type="coiled-coil region" evidence="2">
    <location>
        <begin position="2978"/>
        <end position="3012"/>
    </location>
</feature>
<feature type="compositionally biased region" description="Low complexity" evidence="3">
    <location>
        <begin position="1974"/>
        <end position="1983"/>
    </location>
</feature>
<dbReference type="Pfam" id="PF14431">
    <property type="entry name" value="YwqJ-deaminase"/>
    <property type="match status" value="1"/>
</dbReference>
<dbReference type="EMBL" id="QVFU01000029">
    <property type="protein sequence ID" value="RFS44457.1"/>
    <property type="molecule type" value="Genomic_DNA"/>
</dbReference>
<feature type="compositionally biased region" description="Basic and acidic residues" evidence="3">
    <location>
        <begin position="4705"/>
        <end position="4717"/>
    </location>
</feature>
<feature type="region of interest" description="Disordered" evidence="3">
    <location>
        <begin position="1942"/>
        <end position="2063"/>
    </location>
</feature>
<feature type="compositionally biased region" description="Gly residues" evidence="3">
    <location>
        <begin position="1942"/>
        <end position="1951"/>
    </location>
</feature>
<feature type="region of interest" description="Disordered" evidence="3">
    <location>
        <begin position="2680"/>
        <end position="2710"/>
    </location>
</feature>
<accession>A0A372FUJ2</accession>
<feature type="region of interest" description="Disordered" evidence="3">
    <location>
        <begin position="1092"/>
        <end position="1153"/>
    </location>
</feature>
<dbReference type="Pfam" id="PF15644">
    <property type="entry name" value="Gln_amidase"/>
    <property type="match status" value="4"/>
</dbReference>
<feature type="compositionally biased region" description="Basic residues" evidence="3">
    <location>
        <begin position="2744"/>
        <end position="2754"/>
    </location>
</feature>
<evidence type="ECO:0000259" key="5">
    <source>
        <dbReference type="PROSITE" id="PS50203"/>
    </source>
</evidence>
<evidence type="ECO:0000256" key="4">
    <source>
        <dbReference type="SAM" id="Phobius"/>
    </source>
</evidence>